<accession>A0A182FXW7</accession>
<protein>
    <submittedName>
        <fullName evidence="1">Uncharacterized protein</fullName>
    </submittedName>
</protein>
<proteinExistence type="predicted"/>
<evidence type="ECO:0000313" key="2">
    <source>
        <dbReference type="Proteomes" id="UP000069272"/>
    </source>
</evidence>
<organism evidence="1 2">
    <name type="scientific">Anopheles albimanus</name>
    <name type="common">New world malaria mosquito</name>
    <dbReference type="NCBI Taxonomy" id="7167"/>
    <lineage>
        <taxon>Eukaryota</taxon>
        <taxon>Metazoa</taxon>
        <taxon>Ecdysozoa</taxon>
        <taxon>Arthropoda</taxon>
        <taxon>Hexapoda</taxon>
        <taxon>Insecta</taxon>
        <taxon>Pterygota</taxon>
        <taxon>Neoptera</taxon>
        <taxon>Endopterygota</taxon>
        <taxon>Diptera</taxon>
        <taxon>Nematocera</taxon>
        <taxon>Culicoidea</taxon>
        <taxon>Culicidae</taxon>
        <taxon>Anophelinae</taxon>
        <taxon>Anopheles</taxon>
    </lineage>
</organism>
<reference evidence="1" key="2">
    <citation type="submission" date="2022-08" db="UniProtKB">
        <authorList>
            <consortium name="EnsemblMetazoa"/>
        </authorList>
    </citation>
    <scope>IDENTIFICATION</scope>
    <source>
        <strain evidence="1">STECLA/ALBI9_A</strain>
    </source>
</reference>
<dbReference type="EnsemblMetazoa" id="AALB014479-RB">
    <property type="protein sequence ID" value="AALB014479-PB"/>
    <property type="gene ID" value="AALB014479"/>
</dbReference>
<dbReference type="Proteomes" id="UP000069272">
    <property type="component" value="Chromosome 3L"/>
</dbReference>
<keyword evidence="2" id="KW-1185">Reference proteome</keyword>
<sequence>MGPPVFLVLAIVLFRDITTRAEVHDACEQRRIPKDLAPAVTGCCKDGSLYDDSVLTICAKETLKI</sequence>
<dbReference type="VEuPathDB" id="VectorBase:AALB20_034091"/>
<dbReference type="VEuPathDB" id="VectorBase:AALB014479"/>
<reference evidence="1 2" key="1">
    <citation type="journal article" date="2017" name="G3 (Bethesda)">
        <title>The Physical Genome Mapping of Anopheles albimanus Corrected Scaffold Misassemblies and Identified Interarm Rearrangements in Genus Anopheles.</title>
        <authorList>
            <person name="Artemov G.N."/>
            <person name="Peery A.N."/>
            <person name="Jiang X."/>
            <person name="Tu Z."/>
            <person name="Stegniy V.N."/>
            <person name="Sharakhova M.V."/>
            <person name="Sharakhov I.V."/>
        </authorList>
    </citation>
    <scope>NUCLEOTIDE SEQUENCE [LARGE SCALE GENOMIC DNA]</scope>
    <source>
        <strain evidence="1 2">ALBI9_A</strain>
    </source>
</reference>
<dbReference type="AlphaFoldDB" id="A0A182FXW7"/>
<evidence type="ECO:0000313" key="1">
    <source>
        <dbReference type="EnsemblMetazoa" id="AALB014479-PB"/>
    </source>
</evidence>
<name>A0A182FXW7_ANOAL</name>